<name>A0A328YED5_9FLAO</name>
<organism evidence="1 2">
    <name type="scientific">Flavobacterium aciduliphilum</name>
    <dbReference type="NCBI Taxonomy" id="1101402"/>
    <lineage>
        <taxon>Bacteria</taxon>
        <taxon>Pseudomonadati</taxon>
        <taxon>Bacteroidota</taxon>
        <taxon>Flavobacteriia</taxon>
        <taxon>Flavobacteriales</taxon>
        <taxon>Flavobacteriaceae</taxon>
        <taxon>Flavobacterium</taxon>
    </lineage>
</organism>
<protein>
    <submittedName>
        <fullName evidence="1">Uncharacterized protein</fullName>
    </submittedName>
</protein>
<dbReference type="EMBL" id="QLSZ01000007">
    <property type="protein sequence ID" value="RAR71503.1"/>
    <property type="molecule type" value="Genomic_DNA"/>
</dbReference>
<gene>
    <name evidence="1" type="ORF">CLV55_10759</name>
</gene>
<dbReference type="OrthoDB" id="9849133at2"/>
<sequence length="155" mass="17336">MKSKTIILALLLFVSVHSFSQKFYLGDRLTPKSTQFKLLGISSATGVHTYKYIGAITEKYFFNRRIGEIVVGIKNGIIVTTIYNLIPEKDDVGVPQSTLDLVQKTIPFPLAYVNGVYGANIDNMSISLSRTSNAITFHKDRIMFLTSVKNSILRQ</sequence>
<dbReference type="RefSeq" id="WP_112113351.1">
    <property type="nucleotide sequence ID" value="NZ_QLSZ01000007.1"/>
</dbReference>
<reference evidence="1 2" key="1">
    <citation type="submission" date="2018-06" db="EMBL/GenBank/DDBJ databases">
        <title>Genomic Encyclopedia of Archaeal and Bacterial Type Strains, Phase II (KMG-II): from individual species to whole genera.</title>
        <authorList>
            <person name="Goeker M."/>
        </authorList>
    </citation>
    <scope>NUCLEOTIDE SEQUENCE [LARGE SCALE GENOMIC DNA]</scope>
    <source>
        <strain evidence="1 2">DSM 25663</strain>
    </source>
</reference>
<comment type="caution">
    <text evidence="1">The sequence shown here is derived from an EMBL/GenBank/DDBJ whole genome shotgun (WGS) entry which is preliminary data.</text>
</comment>
<dbReference type="Proteomes" id="UP000248840">
    <property type="component" value="Unassembled WGS sequence"/>
</dbReference>
<proteinExistence type="predicted"/>
<keyword evidence="2" id="KW-1185">Reference proteome</keyword>
<dbReference type="AlphaFoldDB" id="A0A328YED5"/>
<accession>A0A328YED5</accession>
<evidence type="ECO:0000313" key="1">
    <source>
        <dbReference type="EMBL" id="RAR71503.1"/>
    </source>
</evidence>
<evidence type="ECO:0000313" key="2">
    <source>
        <dbReference type="Proteomes" id="UP000248840"/>
    </source>
</evidence>